<dbReference type="EMBL" id="JAVRHY010000011">
    <property type="protein sequence ID" value="MDT0619209.1"/>
    <property type="molecule type" value="Genomic_DNA"/>
</dbReference>
<dbReference type="Gene3D" id="3.10.129.10">
    <property type="entry name" value="Hotdog Thioesterase"/>
    <property type="match status" value="1"/>
</dbReference>
<evidence type="ECO:0000313" key="4">
    <source>
        <dbReference type="Proteomes" id="UP001259982"/>
    </source>
</evidence>
<sequence length="124" mass="13155">MQVEGNIRFDIVEQDDEQVRGEMPVQPGILNPYGTVHAGATLWFADVCATVLAFGGDPATSGGKGFPLAISLNANLLGNQSEGRFRAVSTFVKRGRQVQVIRTRVTGDGDRVIAEVTTSHVAAG</sequence>
<dbReference type="InterPro" id="IPR006683">
    <property type="entry name" value="Thioestr_dom"/>
</dbReference>
<keyword evidence="1 3" id="KW-0378">Hydrolase</keyword>
<reference evidence="3 4" key="1">
    <citation type="submission" date="2023-09" db="EMBL/GenBank/DDBJ databases">
        <authorList>
            <person name="Rey-Velasco X."/>
        </authorList>
    </citation>
    <scope>NUCLEOTIDE SEQUENCE [LARGE SCALE GENOMIC DNA]</scope>
    <source>
        <strain evidence="3 4">P385</strain>
    </source>
</reference>
<keyword evidence="4" id="KW-1185">Reference proteome</keyword>
<dbReference type="Proteomes" id="UP001259982">
    <property type="component" value="Unassembled WGS sequence"/>
</dbReference>
<dbReference type="InterPro" id="IPR029069">
    <property type="entry name" value="HotDog_dom_sf"/>
</dbReference>
<dbReference type="InterPro" id="IPR003736">
    <property type="entry name" value="PAAI_dom"/>
</dbReference>
<evidence type="ECO:0000259" key="2">
    <source>
        <dbReference type="Pfam" id="PF03061"/>
    </source>
</evidence>
<comment type="caution">
    <text evidence="3">The sequence shown here is derived from an EMBL/GenBank/DDBJ whole genome shotgun (WGS) entry which is preliminary data.</text>
</comment>
<protein>
    <submittedName>
        <fullName evidence="3">PaaI family thioesterase</fullName>
        <ecNumber evidence="3">3.1.2.-</ecNumber>
    </submittedName>
</protein>
<evidence type="ECO:0000256" key="1">
    <source>
        <dbReference type="ARBA" id="ARBA00022801"/>
    </source>
</evidence>
<dbReference type="Pfam" id="PF03061">
    <property type="entry name" value="4HBT"/>
    <property type="match status" value="1"/>
</dbReference>
<gene>
    <name evidence="3" type="ORF">RM531_12055</name>
</gene>
<accession>A0ABU3B9R1</accession>
<dbReference type="NCBIfam" id="TIGR00369">
    <property type="entry name" value="unchar_dom_1"/>
    <property type="match status" value="1"/>
</dbReference>
<organism evidence="3 4">
    <name type="scientific">Spectribacter acetivorans</name>
    <dbReference type="NCBI Taxonomy" id="3075603"/>
    <lineage>
        <taxon>Bacteria</taxon>
        <taxon>Pseudomonadati</taxon>
        <taxon>Pseudomonadota</taxon>
        <taxon>Gammaproteobacteria</taxon>
        <taxon>Salinisphaerales</taxon>
        <taxon>Salinisphaeraceae</taxon>
        <taxon>Spectribacter</taxon>
    </lineage>
</organism>
<proteinExistence type="predicted"/>
<dbReference type="SUPFAM" id="SSF54637">
    <property type="entry name" value="Thioesterase/thiol ester dehydrase-isomerase"/>
    <property type="match status" value="1"/>
</dbReference>
<name>A0ABU3B9R1_9GAMM</name>
<dbReference type="GO" id="GO:0016787">
    <property type="term" value="F:hydrolase activity"/>
    <property type="evidence" value="ECO:0007669"/>
    <property type="project" value="UniProtKB-KW"/>
</dbReference>
<feature type="domain" description="Thioesterase" evidence="2">
    <location>
        <begin position="33"/>
        <end position="113"/>
    </location>
</feature>
<dbReference type="RefSeq" id="WP_311659572.1">
    <property type="nucleotide sequence ID" value="NZ_JAVRHY010000011.1"/>
</dbReference>
<evidence type="ECO:0000313" key="3">
    <source>
        <dbReference type="EMBL" id="MDT0619209.1"/>
    </source>
</evidence>
<dbReference type="CDD" id="cd03443">
    <property type="entry name" value="PaaI_thioesterase"/>
    <property type="match status" value="1"/>
</dbReference>
<dbReference type="EC" id="3.1.2.-" evidence="3"/>